<keyword evidence="6" id="KW-0238">DNA-binding</keyword>
<dbReference type="EMBL" id="MLCO01000188">
    <property type="protein sequence ID" value="ONG50453.1"/>
    <property type="molecule type" value="Genomic_DNA"/>
</dbReference>
<evidence type="ECO:0000256" key="8">
    <source>
        <dbReference type="RuleBase" id="RU364100"/>
    </source>
</evidence>
<evidence type="ECO:0000256" key="5">
    <source>
        <dbReference type="ARBA" id="ARBA00023124"/>
    </source>
</evidence>
<dbReference type="InterPro" id="IPR036590">
    <property type="entry name" value="SRAP-like"/>
</dbReference>
<comment type="caution">
    <text evidence="10">The sequence shown here is derived from an EMBL/GenBank/DDBJ whole genome shotgun (WGS) entry which is preliminary data.</text>
</comment>
<feature type="region of interest" description="Disordered" evidence="9">
    <location>
        <begin position="217"/>
        <end position="239"/>
    </location>
</feature>
<evidence type="ECO:0000256" key="3">
    <source>
        <dbReference type="ARBA" id="ARBA00022763"/>
    </source>
</evidence>
<dbReference type="PANTHER" id="PTHR13604">
    <property type="entry name" value="DC12-RELATED"/>
    <property type="match status" value="1"/>
</dbReference>
<protein>
    <recommendedName>
        <fullName evidence="8">Abasic site processing protein</fullName>
        <ecNumber evidence="8">3.4.-.-</ecNumber>
    </recommendedName>
</protein>
<evidence type="ECO:0000313" key="11">
    <source>
        <dbReference type="Proteomes" id="UP000188879"/>
    </source>
</evidence>
<comment type="similarity">
    <text evidence="1 8">Belongs to the SOS response-associated peptidase family.</text>
</comment>
<keyword evidence="2 8" id="KW-0645">Protease</keyword>
<evidence type="ECO:0000256" key="2">
    <source>
        <dbReference type="ARBA" id="ARBA00022670"/>
    </source>
</evidence>
<dbReference type="PANTHER" id="PTHR13604:SF0">
    <property type="entry name" value="ABASIC SITE PROCESSING PROTEIN HMCES"/>
    <property type="match status" value="1"/>
</dbReference>
<dbReference type="AlphaFoldDB" id="A0A1V2GYU9"/>
<keyword evidence="11" id="KW-1185">Reference proteome</keyword>
<keyword evidence="3" id="KW-0227">DNA damage</keyword>
<evidence type="ECO:0000313" key="10">
    <source>
        <dbReference type="EMBL" id="ONG50453.1"/>
    </source>
</evidence>
<evidence type="ECO:0000256" key="7">
    <source>
        <dbReference type="ARBA" id="ARBA00023239"/>
    </source>
</evidence>
<proteinExistence type="inferred from homology"/>
<dbReference type="InterPro" id="IPR003738">
    <property type="entry name" value="SRAP"/>
</dbReference>
<organism evidence="10 11">
    <name type="scientific">Teichococcus deserti</name>
    <dbReference type="NCBI Taxonomy" id="1817963"/>
    <lineage>
        <taxon>Bacteria</taxon>
        <taxon>Pseudomonadati</taxon>
        <taxon>Pseudomonadota</taxon>
        <taxon>Alphaproteobacteria</taxon>
        <taxon>Acetobacterales</taxon>
        <taxon>Roseomonadaceae</taxon>
        <taxon>Roseomonas</taxon>
    </lineage>
</organism>
<evidence type="ECO:0000256" key="9">
    <source>
        <dbReference type="SAM" id="MobiDB-lite"/>
    </source>
</evidence>
<reference evidence="10 11" key="1">
    <citation type="submission" date="2016-10" db="EMBL/GenBank/DDBJ databases">
        <title>Draft Genome sequence of Roseomonas sp. strain M3.</title>
        <authorList>
            <person name="Subhash Y."/>
            <person name="Lee S."/>
        </authorList>
    </citation>
    <scope>NUCLEOTIDE SEQUENCE [LARGE SCALE GENOMIC DNA]</scope>
    <source>
        <strain evidence="10 11">M3</strain>
    </source>
</reference>
<dbReference type="GO" id="GO:0106300">
    <property type="term" value="P:protein-DNA covalent cross-linking repair"/>
    <property type="evidence" value="ECO:0007669"/>
    <property type="project" value="InterPro"/>
</dbReference>
<dbReference type="OrthoDB" id="9782620at2"/>
<dbReference type="Gene3D" id="3.90.1680.10">
    <property type="entry name" value="SOS response associated peptidase-like"/>
    <property type="match status" value="1"/>
</dbReference>
<gene>
    <name evidence="10" type="ORF">BKE38_18190</name>
</gene>
<keyword evidence="7" id="KW-0456">Lyase</keyword>
<keyword evidence="5" id="KW-0190">Covalent protein-DNA linkage</keyword>
<dbReference type="Pfam" id="PF02586">
    <property type="entry name" value="SRAP"/>
    <property type="match status" value="1"/>
</dbReference>
<dbReference type="GO" id="GO:0008233">
    <property type="term" value="F:peptidase activity"/>
    <property type="evidence" value="ECO:0007669"/>
    <property type="project" value="UniProtKB-KW"/>
</dbReference>
<name>A0A1V2GYU9_9PROT</name>
<keyword evidence="4 8" id="KW-0378">Hydrolase</keyword>
<dbReference type="GO" id="GO:0016829">
    <property type="term" value="F:lyase activity"/>
    <property type="evidence" value="ECO:0007669"/>
    <property type="project" value="UniProtKB-KW"/>
</dbReference>
<dbReference type="SUPFAM" id="SSF143081">
    <property type="entry name" value="BB1717-like"/>
    <property type="match status" value="1"/>
</dbReference>
<dbReference type="RefSeq" id="WP_076958736.1">
    <property type="nucleotide sequence ID" value="NZ_MLCO01000188.1"/>
</dbReference>
<evidence type="ECO:0000256" key="6">
    <source>
        <dbReference type="ARBA" id="ARBA00023125"/>
    </source>
</evidence>
<accession>A0A1V2GYU9</accession>
<sequence>MCGRYFRQREIVDLGAYFEVHTPLPNDAAPSWNVAPTQHAPVLRRNPQSGARHLDILRWGLVPRWAKDASGAARLMNARAEGIAEKPSFREAFAKRRCLVPADGFYEWRQEGKAKQPYAVALRSGAPMALAGLWEGWQQPDGSWLKTFSIVTTEANAKQALVHHRMPVILARQDWPLWLGEAEGDPQALLRPSPAGDLACWPVGARVGKFTENDAGLIARDTAARPPPELDDPSPYAPP</sequence>
<dbReference type="GO" id="GO:0006508">
    <property type="term" value="P:proteolysis"/>
    <property type="evidence" value="ECO:0007669"/>
    <property type="project" value="UniProtKB-KW"/>
</dbReference>
<evidence type="ECO:0000256" key="4">
    <source>
        <dbReference type="ARBA" id="ARBA00022801"/>
    </source>
</evidence>
<dbReference type="Proteomes" id="UP000188879">
    <property type="component" value="Unassembled WGS sequence"/>
</dbReference>
<dbReference type="EC" id="3.4.-.-" evidence="8"/>
<evidence type="ECO:0000256" key="1">
    <source>
        <dbReference type="ARBA" id="ARBA00008136"/>
    </source>
</evidence>
<dbReference type="GO" id="GO:0003697">
    <property type="term" value="F:single-stranded DNA binding"/>
    <property type="evidence" value="ECO:0007669"/>
    <property type="project" value="InterPro"/>
</dbReference>